<dbReference type="PROSITE" id="PS00028">
    <property type="entry name" value="ZINC_FINGER_C2H2_1"/>
    <property type="match status" value="2"/>
</dbReference>
<reference evidence="3" key="1">
    <citation type="journal article" date="2021" name="New Phytol.">
        <title>Evolutionary innovations through gain and loss of genes in the ectomycorrhizal Boletales.</title>
        <authorList>
            <person name="Wu G."/>
            <person name="Miyauchi S."/>
            <person name="Morin E."/>
            <person name="Kuo A."/>
            <person name="Drula E."/>
            <person name="Varga T."/>
            <person name="Kohler A."/>
            <person name="Feng B."/>
            <person name="Cao Y."/>
            <person name="Lipzen A."/>
            <person name="Daum C."/>
            <person name="Hundley H."/>
            <person name="Pangilinan J."/>
            <person name="Johnson J."/>
            <person name="Barry K."/>
            <person name="LaButti K."/>
            <person name="Ng V."/>
            <person name="Ahrendt S."/>
            <person name="Min B."/>
            <person name="Choi I.G."/>
            <person name="Park H."/>
            <person name="Plett J.M."/>
            <person name="Magnuson J."/>
            <person name="Spatafora J.W."/>
            <person name="Nagy L.G."/>
            <person name="Henrissat B."/>
            <person name="Grigoriev I.V."/>
            <person name="Yang Z.L."/>
            <person name="Xu J."/>
            <person name="Martin F.M."/>
        </authorList>
    </citation>
    <scope>NUCLEOTIDE SEQUENCE</scope>
    <source>
        <strain evidence="3">KKN 215</strain>
    </source>
</reference>
<dbReference type="Gene3D" id="3.30.160.60">
    <property type="entry name" value="Classic Zinc Finger"/>
    <property type="match status" value="1"/>
</dbReference>
<keyword evidence="1" id="KW-0863">Zinc-finger</keyword>
<comment type="caution">
    <text evidence="3">The sequence shown here is derived from an EMBL/GenBank/DDBJ whole genome shotgun (WGS) entry which is preliminary data.</text>
</comment>
<dbReference type="PROSITE" id="PS50157">
    <property type="entry name" value="ZINC_FINGER_C2H2_2"/>
    <property type="match status" value="2"/>
</dbReference>
<dbReference type="SUPFAM" id="SSF57667">
    <property type="entry name" value="beta-beta-alpha zinc fingers"/>
    <property type="match status" value="1"/>
</dbReference>
<dbReference type="OrthoDB" id="2758771at2759"/>
<evidence type="ECO:0000256" key="1">
    <source>
        <dbReference type="PROSITE-ProRule" id="PRU00042"/>
    </source>
</evidence>
<dbReference type="InterPro" id="IPR036236">
    <property type="entry name" value="Znf_C2H2_sf"/>
</dbReference>
<keyword evidence="1" id="KW-0862">Zinc</keyword>
<accession>A0A8K0UJ89</accession>
<evidence type="ECO:0000313" key="3">
    <source>
        <dbReference type="EMBL" id="KAH8094524.1"/>
    </source>
</evidence>
<organism evidence="3 4">
    <name type="scientific">Cristinia sonorae</name>
    <dbReference type="NCBI Taxonomy" id="1940300"/>
    <lineage>
        <taxon>Eukaryota</taxon>
        <taxon>Fungi</taxon>
        <taxon>Dikarya</taxon>
        <taxon>Basidiomycota</taxon>
        <taxon>Agaricomycotina</taxon>
        <taxon>Agaricomycetes</taxon>
        <taxon>Agaricomycetidae</taxon>
        <taxon>Agaricales</taxon>
        <taxon>Pleurotineae</taxon>
        <taxon>Stephanosporaceae</taxon>
        <taxon>Cristinia</taxon>
    </lineage>
</organism>
<dbReference type="Pfam" id="PF00096">
    <property type="entry name" value="zf-C2H2"/>
    <property type="match status" value="2"/>
</dbReference>
<dbReference type="EMBL" id="JAEVFJ010000026">
    <property type="protein sequence ID" value="KAH8094524.1"/>
    <property type="molecule type" value="Genomic_DNA"/>
</dbReference>
<protein>
    <recommendedName>
        <fullName evidence="2">C2H2-type domain-containing protein</fullName>
    </recommendedName>
</protein>
<feature type="domain" description="C2H2-type" evidence="2">
    <location>
        <begin position="250"/>
        <end position="278"/>
    </location>
</feature>
<gene>
    <name evidence="3" type="ORF">BXZ70DRAFT_362408</name>
</gene>
<proteinExistence type="predicted"/>
<dbReference type="GO" id="GO:0008270">
    <property type="term" value="F:zinc ion binding"/>
    <property type="evidence" value="ECO:0007669"/>
    <property type="project" value="UniProtKB-KW"/>
</dbReference>
<dbReference type="Proteomes" id="UP000813824">
    <property type="component" value="Unassembled WGS sequence"/>
</dbReference>
<evidence type="ECO:0000259" key="2">
    <source>
        <dbReference type="PROSITE" id="PS50157"/>
    </source>
</evidence>
<keyword evidence="4" id="KW-1185">Reference proteome</keyword>
<sequence>MAHYQELPIETDPWLAFQSQSQELSCPTSEDNVIADPQPYPQNWQNTGLQTIINHANVSGHLPGYIDLDYYFSHELITPDHFDDYMNQVIAVDAAARFASVPSHMDGIPCAYQLQEETYTSETPSQFTETSLSEFSFDSFFTDPTPIDNASSPSQYPPGAQHVHTAMEAHRAGIESPFDIDISDAFTGASPPAQIQLDLNPDDTPLAPASSTGVLYARPDRGYTAFDDNPAGQRFVLDMETTDTKTKKRFACEVCGRCFGTRYNMRKHTTAKHLPKSEQLRFACCGCPRNYSRKSDLKRHIRNYHPKMVVRWDGDAIVALEGGHNNGKL</sequence>
<dbReference type="InterPro" id="IPR013087">
    <property type="entry name" value="Znf_C2H2_type"/>
</dbReference>
<dbReference type="AlphaFoldDB" id="A0A8K0UJ89"/>
<evidence type="ECO:0000313" key="4">
    <source>
        <dbReference type="Proteomes" id="UP000813824"/>
    </source>
</evidence>
<feature type="domain" description="C2H2-type" evidence="2">
    <location>
        <begin position="282"/>
        <end position="305"/>
    </location>
</feature>
<name>A0A8K0UJ89_9AGAR</name>
<dbReference type="SMART" id="SM00355">
    <property type="entry name" value="ZnF_C2H2"/>
    <property type="match status" value="2"/>
</dbReference>
<keyword evidence="1" id="KW-0479">Metal-binding</keyword>